<dbReference type="EMBL" id="SBIP01000001">
    <property type="protein sequence ID" value="RWX80891.1"/>
    <property type="molecule type" value="Genomic_DNA"/>
</dbReference>
<evidence type="ECO:0000259" key="5">
    <source>
        <dbReference type="PROSITE" id="PS50931"/>
    </source>
</evidence>
<dbReference type="GO" id="GO:0000976">
    <property type="term" value="F:transcription cis-regulatory region binding"/>
    <property type="evidence" value="ECO:0007669"/>
    <property type="project" value="TreeGrafter"/>
</dbReference>
<keyword evidence="7" id="KW-1185">Reference proteome</keyword>
<feature type="domain" description="HTH lysR-type" evidence="5">
    <location>
        <begin position="99"/>
        <end position="156"/>
    </location>
</feature>
<comment type="caution">
    <text evidence="6">The sequence shown here is derived from an EMBL/GenBank/DDBJ whole genome shotgun (WGS) entry which is preliminary data.</text>
</comment>
<dbReference type="Pfam" id="PF03466">
    <property type="entry name" value="LysR_substrate"/>
    <property type="match status" value="1"/>
</dbReference>
<evidence type="ECO:0000256" key="3">
    <source>
        <dbReference type="ARBA" id="ARBA00023125"/>
    </source>
</evidence>
<dbReference type="GO" id="GO:0003700">
    <property type="term" value="F:DNA-binding transcription factor activity"/>
    <property type="evidence" value="ECO:0007669"/>
    <property type="project" value="InterPro"/>
</dbReference>
<dbReference type="Gene3D" id="1.10.10.10">
    <property type="entry name" value="Winged helix-like DNA-binding domain superfamily/Winged helix DNA-binding domain"/>
    <property type="match status" value="2"/>
</dbReference>
<evidence type="ECO:0000313" key="6">
    <source>
        <dbReference type="EMBL" id="RWX80891.1"/>
    </source>
</evidence>
<dbReference type="RefSeq" id="WP_128440719.1">
    <property type="nucleotide sequence ID" value="NZ_SBIP01000001.1"/>
</dbReference>
<name>A0A3S3RXM4_9HYPH</name>
<dbReference type="PANTHER" id="PTHR30126:SF39">
    <property type="entry name" value="HTH-TYPE TRANSCRIPTIONAL REGULATOR CYSL"/>
    <property type="match status" value="1"/>
</dbReference>
<dbReference type="InterPro" id="IPR000847">
    <property type="entry name" value="LysR_HTH_N"/>
</dbReference>
<dbReference type="InterPro" id="IPR036390">
    <property type="entry name" value="WH_DNA-bd_sf"/>
</dbReference>
<reference evidence="6 7" key="1">
    <citation type="submission" date="2019-01" db="EMBL/GenBank/DDBJ databases">
        <title>The draft genome of Rhizobium sp. 24NR.</title>
        <authorList>
            <person name="Liu L."/>
            <person name="Liang L."/>
            <person name="Shi S."/>
            <person name="Xu L."/>
            <person name="Wang X."/>
            <person name="Li L."/>
            <person name="Zhang X."/>
        </authorList>
    </citation>
    <scope>NUCLEOTIDE SEQUENCE [LARGE SCALE GENOMIC DNA]</scope>
    <source>
        <strain evidence="6 7">24NR</strain>
    </source>
</reference>
<keyword evidence="2" id="KW-0805">Transcription regulation</keyword>
<dbReference type="Gene3D" id="3.40.190.10">
    <property type="entry name" value="Periplasmic binding protein-like II"/>
    <property type="match status" value="2"/>
</dbReference>
<evidence type="ECO:0000256" key="2">
    <source>
        <dbReference type="ARBA" id="ARBA00023015"/>
    </source>
</evidence>
<comment type="similarity">
    <text evidence="1">Belongs to the LysR transcriptional regulatory family.</text>
</comment>
<dbReference type="InterPro" id="IPR005119">
    <property type="entry name" value="LysR_subst-bd"/>
</dbReference>
<evidence type="ECO:0000256" key="1">
    <source>
        <dbReference type="ARBA" id="ARBA00009437"/>
    </source>
</evidence>
<dbReference type="SUPFAM" id="SSF53850">
    <property type="entry name" value="Periplasmic binding protein-like II"/>
    <property type="match status" value="1"/>
</dbReference>
<gene>
    <name evidence="6" type="ORF">EPK99_00680</name>
</gene>
<keyword evidence="3" id="KW-0238">DNA-binding</keyword>
<dbReference type="PANTHER" id="PTHR30126">
    <property type="entry name" value="HTH-TYPE TRANSCRIPTIONAL REGULATOR"/>
    <property type="match status" value="1"/>
</dbReference>
<sequence length="413" mass="44463">MNLSSLLIAHRALSLGSIRETARRLKRPAASVSSALGKLQAHLAVPLVTTAGNRILPTLEGRRIARELSRIADLVLRLAALQQSADPSAGEQEAARLSISLLALSRFIVVARTGSIRSAALEIGMGQPQLTRQMKTLEADMGIRLLQRAAAGATPTPAGEQFLKVSQEIEKLWLRLSEPAGERFRRLTMRTNLGSVAPLGRESLVARILAQLAAQWPKQQPRSPLYISSSNAEELLSGLSSRLYDVVLLDTLDLPPDIEHRVLSRSGLCLVGARGLVAQLDARPQDILIAAPIALPSLKSGLRQKFSLYVEDVLTAEERAVLAFTEIDSIPVIANLVLEHGHLAVLPEWATIGMEPSLSALRLPSAYDMQLSLAWRKTGNAAATARLVESILAAAGLVEPEPASLADPSRAQR</sequence>
<evidence type="ECO:0000256" key="4">
    <source>
        <dbReference type="ARBA" id="ARBA00023163"/>
    </source>
</evidence>
<dbReference type="SUPFAM" id="SSF46785">
    <property type="entry name" value="Winged helix' DNA-binding domain"/>
    <property type="match status" value="2"/>
</dbReference>
<organism evidence="6 7">
    <name type="scientific">Neorhizobium lilium</name>
    <dbReference type="NCBI Taxonomy" id="2503024"/>
    <lineage>
        <taxon>Bacteria</taxon>
        <taxon>Pseudomonadati</taxon>
        <taxon>Pseudomonadota</taxon>
        <taxon>Alphaproteobacteria</taxon>
        <taxon>Hyphomicrobiales</taxon>
        <taxon>Rhizobiaceae</taxon>
        <taxon>Rhizobium/Agrobacterium group</taxon>
        <taxon>Neorhizobium</taxon>
    </lineage>
</organism>
<dbReference type="Proteomes" id="UP000287687">
    <property type="component" value="Unassembled WGS sequence"/>
</dbReference>
<dbReference type="AlphaFoldDB" id="A0A3S3RXM4"/>
<dbReference type="PROSITE" id="PS50931">
    <property type="entry name" value="HTH_LYSR"/>
    <property type="match status" value="2"/>
</dbReference>
<dbReference type="Pfam" id="PF00126">
    <property type="entry name" value="HTH_1"/>
    <property type="match status" value="1"/>
</dbReference>
<evidence type="ECO:0000313" key="7">
    <source>
        <dbReference type="Proteomes" id="UP000287687"/>
    </source>
</evidence>
<dbReference type="OrthoDB" id="7781876at2"/>
<protein>
    <submittedName>
        <fullName evidence="6">LysR family transcriptional regulator</fullName>
    </submittedName>
</protein>
<accession>A0A3S3RXM4</accession>
<proteinExistence type="inferred from homology"/>
<feature type="domain" description="HTH lysR-type" evidence="5">
    <location>
        <begin position="1"/>
        <end position="58"/>
    </location>
</feature>
<keyword evidence="4" id="KW-0804">Transcription</keyword>
<dbReference type="InterPro" id="IPR036388">
    <property type="entry name" value="WH-like_DNA-bd_sf"/>
</dbReference>